<dbReference type="HOGENOM" id="CLU_069454_0_0_1"/>
<dbReference type="RefSeq" id="NP_504902.2">
    <property type="nucleotide sequence ID" value="NM_072501.2"/>
</dbReference>
<name>Q19559_CAEEL</name>
<feature type="transmembrane region" description="Helical" evidence="1">
    <location>
        <begin position="6"/>
        <end position="31"/>
    </location>
</feature>
<reference evidence="2 3" key="1">
    <citation type="journal article" date="1998" name="Science">
        <title>Genome sequence of the nematode C. elegans: a platform for investigating biology.</title>
        <authorList>
            <consortium name="The C. elegans sequencing consortium"/>
            <person name="Sulson J.E."/>
            <person name="Waterston R."/>
        </authorList>
    </citation>
    <scope>NUCLEOTIDE SEQUENCE [LARGE SCALE GENOMIC DNA]</scope>
    <source>
        <strain evidence="2 3">Bristol N2</strain>
    </source>
</reference>
<evidence type="ECO:0000313" key="4">
    <source>
        <dbReference type="WormBase" id="F18E3.1"/>
    </source>
</evidence>
<sequence>MSWVLTISQITFTILTTMCTVFDIVLLLSVIKQRFFTSSTSKTPFVYITAMTLSGIIGKFADFFMVDAWPIGDLIDPVNGYENYRKLIGKQITLIATYCYLIAIFLNCLMTCHRVSILCSPAKAPQWFTDIKLALYSMSIMLILFVVLLIPYYSECSLNFNARASFHEAACAPKRHQLTLIQNQYLIWVPVSAVTVNVSMILYIKFSRKFIKKPISLSLTTIKRENEMIRQACFIATEISIFEVGYLFMRLYPDEFESLPQEVQTITYLVRLFAFCSLNFFVYFVETKSTRNLVLNYIGWRTNSTKLVTPTIVSITQVKRIS</sequence>
<keyword evidence="1" id="KW-0472">Membrane</keyword>
<dbReference type="InParanoid" id="Q19559"/>
<dbReference type="OrthoDB" id="5849434at2759"/>
<dbReference type="PaxDb" id="6239-F18E3.1"/>
<proteinExistence type="predicted"/>
<evidence type="ECO:0000313" key="3">
    <source>
        <dbReference type="Proteomes" id="UP000001940"/>
    </source>
</evidence>
<feature type="transmembrane region" description="Helical" evidence="1">
    <location>
        <begin position="268"/>
        <end position="285"/>
    </location>
</feature>
<dbReference type="PhylomeDB" id="Q19559"/>
<dbReference type="PANTHER" id="PTHR23018:SF14">
    <property type="entry name" value="G_PROTEIN_RECEP_F1_2 DOMAIN-CONTAINING PROTEIN"/>
    <property type="match status" value="1"/>
</dbReference>
<dbReference type="AlphaFoldDB" id="Q19559"/>
<dbReference type="STRING" id="6239.F18E3.1.1"/>
<evidence type="ECO:0000313" key="2">
    <source>
        <dbReference type="EMBL" id="CCD69656.1"/>
    </source>
</evidence>
<feature type="transmembrane region" description="Helical" evidence="1">
    <location>
        <begin position="133"/>
        <end position="153"/>
    </location>
</feature>
<dbReference type="InterPro" id="IPR005047">
    <property type="entry name" value="7TM_GPCR_serpentine_rcpt_Srxa"/>
</dbReference>
<dbReference type="eggNOG" id="ENOG502R2NX">
    <property type="taxonomic scope" value="Eukaryota"/>
</dbReference>
<keyword evidence="1" id="KW-1133">Transmembrane helix</keyword>
<dbReference type="GeneID" id="184638"/>
<dbReference type="UCSC" id="F18E3.1">
    <property type="organism name" value="c. elegans"/>
</dbReference>
<dbReference type="Gene3D" id="1.20.1070.10">
    <property type="entry name" value="Rhodopsin 7-helix transmembrane proteins"/>
    <property type="match status" value="1"/>
</dbReference>
<keyword evidence="3" id="KW-1185">Reference proteome</keyword>
<gene>
    <name evidence="2 4" type="primary">srxa-4</name>
    <name evidence="2" type="ORF">CELE_F18E3.1</name>
    <name evidence="4" type="ORF">F18E3.1</name>
</gene>
<dbReference type="SMR" id="Q19559"/>
<dbReference type="Pfam" id="PF03383">
    <property type="entry name" value="Serpentine_r_xa"/>
    <property type="match status" value="1"/>
</dbReference>
<dbReference type="PANTHER" id="PTHR23018">
    <property type="entry name" value="SERPENTINE RECEPTOR, CLASS XA-RELATED"/>
    <property type="match status" value="1"/>
</dbReference>
<evidence type="ECO:0000256" key="1">
    <source>
        <dbReference type="SAM" id="Phobius"/>
    </source>
</evidence>
<dbReference type="CTD" id="184638"/>
<dbReference type="EMBL" id="BX284605">
    <property type="protein sequence ID" value="CCD69656.1"/>
    <property type="molecule type" value="Genomic_DNA"/>
</dbReference>
<dbReference type="KEGG" id="cel:CELE_F18E3.1"/>
<protein>
    <submittedName>
        <fullName evidence="2">G_PROTEIN_RECEP_F1_2 domain-containing protein</fullName>
    </submittedName>
</protein>
<accession>Q19559</accession>
<dbReference type="Proteomes" id="UP000001940">
    <property type="component" value="Chromosome V"/>
</dbReference>
<dbReference type="WormBase" id="F18E3.1">
    <property type="protein sequence ID" value="CE38171"/>
    <property type="gene ID" value="WBGene00017564"/>
    <property type="gene designation" value="srxa-4"/>
</dbReference>
<keyword evidence="1" id="KW-0812">Transmembrane</keyword>
<dbReference type="FunCoup" id="Q19559">
    <property type="interactions" value="6"/>
</dbReference>
<feature type="transmembrane region" description="Helical" evidence="1">
    <location>
        <begin position="43"/>
        <end position="61"/>
    </location>
</feature>
<feature type="transmembrane region" description="Helical" evidence="1">
    <location>
        <begin position="228"/>
        <end position="248"/>
    </location>
</feature>
<dbReference type="AGR" id="WB:WBGene00017564"/>
<feature type="transmembrane region" description="Helical" evidence="1">
    <location>
        <begin position="185"/>
        <end position="207"/>
    </location>
</feature>
<dbReference type="OMA" id="CFIATEI"/>
<organism evidence="2 3">
    <name type="scientific">Caenorhabditis elegans</name>
    <dbReference type="NCBI Taxonomy" id="6239"/>
    <lineage>
        <taxon>Eukaryota</taxon>
        <taxon>Metazoa</taxon>
        <taxon>Ecdysozoa</taxon>
        <taxon>Nematoda</taxon>
        <taxon>Chromadorea</taxon>
        <taxon>Rhabditida</taxon>
        <taxon>Rhabditina</taxon>
        <taxon>Rhabditomorpha</taxon>
        <taxon>Rhabditoidea</taxon>
        <taxon>Rhabditidae</taxon>
        <taxon>Peloderinae</taxon>
        <taxon>Caenorhabditis</taxon>
    </lineage>
</organism>
<feature type="transmembrane region" description="Helical" evidence="1">
    <location>
        <begin position="92"/>
        <end position="112"/>
    </location>
</feature>